<dbReference type="SUPFAM" id="SSF56672">
    <property type="entry name" value="DNA/RNA polymerases"/>
    <property type="match status" value="1"/>
</dbReference>
<evidence type="ECO:0000256" key="7">
    <source>
        <dbReference type="ARBA" id="ARBA00022918"/>
    </source>
</evidence>
<dbReference type="PROSITE" id="PS50297">
    <property type="entry name" value="ANK_REP_REGION"/>
    <property type="match status" value="1"/>
</dbReference>
<feature type="domain" description="G-patch" evidence="10">
    <location>
        <begin position="539"/>
        <end position="585"/>
    </location>
</feature>
<dbReference type="AlphaFoldDB" id="A0A371IC47"/>
<keyword evidence="2" id="KW-0808">Transferase</keyword>
<evidence type="ECO:0000256" key="1">
    <source>
        <dbReference type="ARBA" id="ARBA00012493"/>
    </source>
</evidence>
<evidence type="ECO:0000256" key="6">
    <source>
        <dbReference type="ARBA" id="ARBA00022801"/>
    </source>
</evidence>
<dbReference type="GO" id="GO:0016787">
    <property type="term" value="F:hydrolase activity"/>
    <property type="evidence" value="ECO:0007669"/>
    <property type="project" value="UniProtKB-KW"/>
</dbReference>
<dbReference type="Pfam" id="PF17917">
    <property type="entry name" value="RT_RNaseH"/>
    <property type="match status" value="1"/>
</dbReference>
<feature type="compositionally biased region" description="Polar residues" evidence="9">
    <location>
        <begin position="42"/>
        <end position="51"/>
    </location>
</feature>
<keyword evidence="4" id="KW-0540">Nuclease</keyword>
<reference evidence="12" key="1">
    <citation type="submission" date="2018-05" db="EMBL/GenBank/DDBJ databases">
        <title>Draft genome of Mucuna pruriens seed.</title>
        <authorList>
            <person name="Nnadi N.E."/>
            <person name="Vos R."/>
            <person name="Hasami M.H."/>
            <person name="Devisetty U.K."/>
            <person name="Aguiy J.C."/>
        </authorList>
    </citation>
    <scope>NUCLEOTIDE SEQUENCE [LARGE SCALE GENOMIC DNA]</scope>
    <source>
        <strain evidence="12">JCA_2017</strain>
    </source>
</reference>
<comment type="caution">
    <text evidence="12">The sequence shown here is derived from an EMBL/GenBank/DDBJ whole genome shotgun (WGS) entry which is preliminary data.</text>
</comment>
<evidence type="ECO:0000256" key="9">
    <source>
        <dbReference type="SAM" id="MobiDB-lite"/>
    </source>
</evidence>
<dbReference type="Pfam" id="PF00078">
    <property type="entry name" value="RVT_1"/>
    <property type="match status" value="1"/>
</dbReference>
<evidence type="ECO:0000259" key="11">
    <source>
        <dbReference type="PROSITE" id="PS50878"/>
    </source>
</evidence>
<dbReference type="GO" id="GO:0003676">
    <property type="term" value="F:nucleic acid binding"/>
    <property type="evidence" value="ECO:0007669"/>
    <property type="project" value="InterPro"/>
</dbReference>
<gene>
    <name evidence="12" type="primary">pol</name>
    <name evidence="12" type="ORF">CR513_02574</name>
</gene>
<keyword evidence="7" id="KW-0695">RNA-directed DNA polymerase</keyword>
<dbReference type="OrthoDB" id="101614at2759"/>
<evidence type="ECO:0000259" key="10">
    <source>
        <dbReference type="PROSITE" id="PS50174"/>
    </source>
</evidence>
<feature type="region of interest" description="Disordered" evidence="9">
    <location>
        <begin position="25"/>
        <end position="54"/>
    </location>
</feature>
<evidence type="ECO:0000256" key="5">
    <source>
        <dbReference type="ARBA" id="ARBA00022759"/>
    </source>
</evidence>
<keyword evidence="13" id="KW-1185">Reference proteome</keyword>
<dbReference type="GO" id="GO:0004519">
    <property type="term" value="F:endonuclease activity"/>
    <property type="evidence" value="ECO:0007669"/>
    <property type="project" value="UniProtKB-KW"/>
</dbReference>
<dbReference type="GO" id="GO:0003964">
    <property type="term" value="F:RNA-directed DNA polymerase activity"/>
    <property type="evidence" value="ECO:0007669"/>
    <property type="project" value="UniProtKB-KW"/>
</dbReference>
<keyword evidence="3" id="KW-0548">Nucleotidyltransferase</keyword>
<organism evidence="12 13">
    <name type="scientific">Mucuna pruriens</name>
    <name type="common">Velvet bean</name>
    <name type="synonym">Dolichos pruriens</name>
    <dbReference type="NCBI Taxonomy" id="157652"/>
    <lineage>
        <taxon>Eukaryota</taxon>
        <taxon>Viridiplantae</taxon>
        <taxon>Streptophyta</taxon>
        <taxon>Embryophyta</taxon>
        <taxon>Tracheophyta</taxon>
        <taxon>Spermatophyta</taxon>
        <taxon>Magnoliopsida</taxon>
        <taxon>eudicotyledons</taxon>
        <taxon>Gunneridae</taxon>
        <taxon>Pentapetalae</taxon>
        <taxon>rosids</taxon>
        <taxon>fabids</taxon>
        <taxon>Fabales</taxon>
        <taxon>Fabaceae</taxon>
        <taxon>Papilionoideae</taxon>
        <taxon>50 kb inversion clade</taxon>
        <taxon>NPAAA clade</taxon>
        <taxon>indigoferoid/millettioid clade</taxon>
        <taxon>Phaseoleae</taxon>
        <taxon>Mucuna</taxon>
    </lineage>
</organism>
<dbReference type="InterPro" id="IPR000467">
    <property type="entry name" value="G_patch_dom"/>
</dbReference>
<proteinExistence type="predicted"/>
<dbReference type="PANTHER" id="PTHR32108:SF9">
    <property type="entry name" value="REVERSE TRANSCRIPTASE RNASE H-LIKE DOMAIN-CONTAINING PROTEIN"/>
    <property type="match status" value="1"/>
</dbReference>
<evidence type="ECO:0000256" key="8">
    <source>
        <dbReference type="PROSITE-ProRule" id="PRU00023"/>
    </source>
</evidence>
<dbReference type="InterPro" id="IPR041373">
    <property type="entry name" value="RT_RNaseH"/>
</dbReference>
<protein>
    <recommendedName>
        <fullName evidence="1">RNA-directed DNA polymerase</fullName>
        <ecNumber evidence="1">2.7.7.49</ecNumber>
    </recommendedName>
</protein>
<dbReference type="CDD" id="cd09274">
    <property type="entry name" value="RNase_HI_RT_Ty3"/>
    <property type="match status" value="1"/>
</dbReference>
<dbReference type="SMART" id="SM00443">
    <property type="entry name" value="G_patch"/>
    <property type="match status" value="1"/>
</dbReference>
<dbReference type="PANTHER" id="PTHR32108">
    <property type="entry name" value="DNA-DIRECTED RNA POLYMERASE SUBUNIT ALPHA"/>
    <property type="match status" value="1"/>
</dbReference>
<dbReference type="PROSITE" id="PS50088">
    <property type="entry name" value="ANK_REPEAT"/>
    <property type="match status" value="1"/>
</dbReference>
<dbReference type="PROSITE" id="PS50878">
    <property type="entry name" value="RT_POL"/>
    <property type="match status" value="1"/>
</dbReference>
<feature type="compositionally biased region" description="Polar residues" evidence="9">
    <location>
        <begin position="25"/>
        <end position="34"/>
    </location>
</feature>
<keyword evidence="5" id="KW-0255">Endonuclease</keyword>
<feature type="non-terminal residue" evidence="12">
    <location>
        <position position="1"/>
    </location>
</feature>
<evidence type="ECO:0000256" key="2">
    <source>
        <dbReference type="ARBA" id="ARBA00022679"/>
    </source>
</evidence>
<dbReference type="Proteomes" id="UP000257109">
    <property type="component" value="Unassembled WGS sequence"/>
</dbReference>
<dbReference type="CDD" id="cd00303">
    <property type="entry name" value="retropepsin_like"/>
    <property type="match status" value="1"/>
</dbReference>
<dbReference type="Gene3D" id="3.10.10.10">
    <property type="entry name" value="HIV Type 1 Reverse Transcriptase, subunit A, domain 1"/>
    <property type="match status" value="1"/>
</dbReference>
<evidence type="ECO:0000313" key="13">
    <source>
        <dbReference type="Proteomes" id="UP000257109"/>
    </source>
</evidence>
<feature type="repeat" description="ANK" evidence="8">
    <location>
        <begin position="370"/>
        <end position="402"/>
    </location>
</feature>
<name>A0A371IC47_MUCPR</name>
<feature type="domain" description="Reverse transcriptase" evidence="11">
    <location>
        <begin position="793"/>
        <end position="972"/>
    </location>
</feature>
<dbReference type="InterPro" id="IPR043502">
    <property type="entry name" value="DNA/RNA_pol_sf"/>
</dbReference>
<dbReference type="Gene3D" id="3.30.70.270">
    <property type="match status" value="2"/>
</dbReference>
<keyword evidence="8" id="KW-0040">ANK repeat</keyword>
<dbReference type="InterPro" id="IPR000477">
    <property type="entry name" value="RT_dom"/>
</dbReference>
<dbReference type="Gene3D" id="2.40.70.10">
    <property type="entry name" value="Acid Proteases"/>
    <property type="match status" value="1"/>
</dbReference>
<dbReference type="InterPro" id="IPR021109">
    <property type="entry name" value="Peptidase_aspartic_dom_sf"/>
</dbReference>
<dbReference type="EC" id="2.7.7.49" evidence="1"/>
<dbReference type="CDD" id="cd01647">
    <property type="entry name" value="RT_LTR"/>
    <property type="match status" value="1"/>
</dbReference>
<accession>A0A371IC47</accession>
<evidence type="ECO:0000313" key="12">
    <source>
        <dbReference type="EMBL" id="RDY12599.1"/>
    </source>
</evidence>
<evidence type="ECO:0000256" key="3">
    <source>
        <dbReference type="ARBA" id="ARBA00022695"/>
    </source>
</evidence>
<dbReference type="InterPro" id="IPR043128">
    <property type="entry name" value="Rev_trsase/Diguanyl_cyclase"/>
</dbReference>
<sequence>MGFEKKKGETNAILVHPSSQNKIILSKSEATTSVDPIPTPNREGSSNTPNNHFGGRNRVFTPIHMSYTTLLPKLLQKNLIAVLPLKPLEPPYPRSYDPNAKCEYHAGATGHSIERCWSFKHKVQDLIDVGWLGFEENEPNVSTNPLPTHRGQSINTLSHEIRSPERRKASPVMAKEVVVVEQTDNHLQKPLIIHYDPIYRPPAPLIIQIPAKLAYKDNHVVPWQYDSCTEEASMEIVKDEAAKEIINIAEAVGGITRSNRIYSPKTLKKSPIPEKIVEASKGKEAKEFLKLIWYSEYELLEQMNKTPTHISLLSLLLNSEGHRKLLLKVLKEAHVAQDITMEKFGGMVNNLVSKRCLTFSEEEVPKEGRRHNQPLHISVKCGEYMIARILIDNGSSLNVLPKTTLDKLCSIDSRLRANLVVVRAFDGSKQEVIGEITLPIYVGPIMFDVVFQVMDICPTYSCLLGRPWIHATVVVPSSLHQKVKFITNHQLISMMGEKELVISTPTPEEYIEGEKEALETSFQALEIANLENISSTSTIEKMAIIMMIKEGYQPGKGLGPHLSGISTPIRIPENKGRTRLGYQGDNQGEYMGLLPNQSSLDQYFVSGGVAMIRDEPGSWQGKLHKSKEGLTNWTAEELWDEDLFIITNNEPSLNGNVISINEDLSPIEESIKDDGAEIKALVEIEKWIEREKPKFQPWAEELESVNLGDEKEKKEVKVGKQIPPDLRIELIELLKEYSNIFAWSYRDMPSLNREVVEHKLPLLPNATPVRQQLRRMKPDVALKIKEEVEKQWNAGFLAVANYPRSVANIVPIPKKDGKVRMCVNYRDLNRASPKDNFPLPHIDVLVDNTTRHAFFSFMDGFSGYNQILMAEEDREKTTFITFWGTFCYKVMPFGLKNAGATYQRVMVTLFHDMMHKEIEVYVDDMISKSTSPEQHLKDLRKLFARLRKYRLRLNPTKCTFGVKNGKLLGFVVNERGIEIDPDKVKIIREMLAPKTELEVRGFLGRINFIARFISQLTETCSLIFKLLRKKTKNEWDSECQKAFEKIKQYLENPPILVPTVQGKPLILYLTVLNESMGCMLGQQDETEKEHAIYYLSKKFTDCEKRYPALEQTCCALVWATKRLKQYMLSHTTWLVAKTDPIKYILKKPALMGRIARWQMALSEYDIVYVNRSAIKGSALAEHLAYHPLTEPQPLYHEFPDEHITATAEVEPQNEND</sequence>
<dbReference type="FunFam" id="3.30.70.270:FF:000020">
    <property type="entry name" value="Transposon Tf2-6 polyprotein-like Protein"/>
    <property type="match status" value="1"/>
</dbReference>
<keyword evidence="6" id="KW-0378">Hydrolase</keyword>
<dbReference type="InterPro" id="IPR002110">
    <property type="entry name" value="Ankyrin_rpt"/>
</dbReference>
<dbReference type="PROSITE" id="PS50174">
    <property type="entry name" value="G_PATCH"/>
    <property type="match status" value="1"/>
</dbReference>
<dbReference type="EMBL" id="QJKJ01000437">
    <property type="protein sequence ID" value="RDY12599.1"/>
    <property type="molecule type" value="Genomic_DNA"/>
</dbReference>
<dbReference type="Pfam" id="PF01585">
    <property type="entry name" value="G-patch"/>
    <property type="match status" value="1"/>
</dbReference>
<evidence type="ECO:0000256" key="4">
    <source>
        <dbReference type="ARBA" id="ARBA00022722"/>
    </source>
</evidence>